<comment type="caution">
    <text evidence="2">The sequence shown here is derived from an EMBL/GenBank/DDBJ whole genome shotgun (WGS) entry which is preliminary data.</text>
</comment>
<evidence type="ECO:0000259" key="1">
    <source>
        <dbReference type="PROSITE" id="PS51186"/>
    </source>
</evidence>
<protein>
    <submittedName>
        <fullName evidence="2">N-acetyltransferase</fullName>
    </submittedName>
</protein>
<dbReference type="PANTHER" id="PTHR43792">
    <property type="entry name" value="GNAT FAMILY, PUTATIVE (AFU_ORTHOLOGUE AFUA_3G00765)-RELATED-RELATED"/>
    <property type="match status" value="1"/>
</dbReference>
<dbReference type="EMBL" id="RZUL01000003">
    <property type="protein sequence ID" value="RVT41064.1"/>
    <property type="molecule type" value="Genomic_DNA"/>
</dbReference>
<dbReference type="Pfam" id="PF13302">
    <property type="entry name" value="Acetyltransf_3"/>
    <property type="match status" value="1"/>
</dbReference>
<keyword evidence="3" id="KW-1185">Reference proteome</keyword>
<dbReference type="OrthoDB" id="6293260at2"/>
<dbReference type="GO" id="GO:0016747">
    <property type="term" value="F:acyltransferase activity, transferring groups other than amino-acyl groups"/>
    <property type="evidence" value="ECO:0007669"/>
    <property type="project" value="InterPro"/>
</dbReference>
<dbReference type="Gene3D" id="3.40.630.30">
    <property type="match status" value="1"/>
</dbReference>
<dbReference type="SUPFAM" id="SSF55729">
    <property type="entry name" value="Acyl-CoA N-acyltransferases (Nat)"/>
    <property type="match status" value="1"/>
</dbReference>
<gene>
    <name evidence="2" type="ORF">ENE74_11540</name>
</gene>
<evidence type="ECO:0000313" key="3">
    <source>
        <dbReference type="Proteomes" id="UP000282977"/>
    </source>
</evidence>
<organism evidence="2 3">
    <name type="scientific">Sphingobium algorifonticola</name>
    <dbReference type="NCBI Taxonomy" id="2008318"/>
    <lineage>
        <taxon>Bacteria</taxon>
        <taxon>Pseudomonadati</taxon>
        <taxon>Pseudomonadota</taxon>
        <taxon>Alphaproteobacteria</taxon>
        <taxon>Sphingomonadales</taxon>
        <taxon>Sphingomonadaceae</taxon>
        <taxon>Sphingobium</taxon>
    </lineage>
</organism>
<reference evidence="2 3" key="1">
    <citation type="submission" date="2019-01" db="EMBL/GenBank/DDBJ databases">
        <authorList>
            <person name="Chen W.-M."/>
        </authorList>
    </citation>
    <scope>NUCLEOTIDE SEQUENCE [LARGE SCALE GENOMIC DNA]</scope>
    <source>
        <strain evidence="2 3">TLA-22</strain>
    </source>
</reference>
<dbReference type="InterPro" id="IPR051531">
    <property type="entry name" value="N-acetyltransferase"/>
</dbReference>
<dbReference type="RefSeq" id="WP_127691059.1">
    <property type="nucleotide sequence ID" value="NZ_RZUL01000003.1"/>
</dbReference>
<accession>A0A437J7S4</accession>
<dbReference type="PANTHER" id="PTHR43792:SF1">
    <property type="entry name" value="N-ACETYLTRANSFERASE DOMAIN-CONTAINING PROTEIN"/>
    <property type="match status" value="1"/>
</dbReference>
<feature type="domain" description="N-acetyltransferase" evidence="1">
    <location>
        <begin position="12"/>
        <end position="166"/>
    </location>
</feature>
<proteinExistence type="predicted"/>
<dbReference type="Proteomes" id="UP000282977">
    <property type="component" value="Unassembled WGS sequence"/>
</dbReference>
<keyword evidence="2" id="KW-0808">Transferase</keyword>
<dbReference type="InterPro" id="IPR016181">
    <property type="entry name" value="Acyl_CoA_acyltransferase"/>
</dbReference>
<sequence>MIAPDTVATDRLVLRPLVASDAEALFPAFSDPELMTWWSSGPHATVEETRAYIAPDGGYGDDWFAWAITLNGGDAIGRVGAGMRRKGVWEIGYLLRRDLWGRGFAREAVSGVVDHLFAEKEARRLFADVDPDNVLSIGLLRRMGFREEGRLRGEWETHLGVRDSLIFGLLRDEWNAGR</sequence>
<evidence type="ECO:0000313" key="2">
    <source>
        <dbReference type="EMBL" id="RVT41064.1"/>
    </source>
</evidence>
<name>A0A437J7S4_9SPHN</name>
<dbReference type="PROSITE" id="PS51186">
    <property type="entry name" value="GNAT"/>
    <property type="match status" value="1"/>
</dbReference>
<dbReference type="InterPro" id="IPR000182">
    <property type="entry name" value="GNAT_dom"/>
</dbReference>
<dbReference type="AlphaFoldDB" id="A0A437J7S4"/>